<dbReference type="GO" id="GO:0016020">
    <property type="term" value="C:membrane"/>
    <property type="evidence" value="ECO:0007669"/>
    <property type="project" value="UniProtKB-SubCell"/>
</dbReference>
<organism evidence="9 10">
    <name type="scientific">Peribacillus simplex</name>
    <dbReference type="NCBI Taxonomy" id="1478"/>
    <lineage>
        <taxon>Bacteria</taxon>
        <taxon>Bacillati</taxon>
        <taxon>Bacillota</taxon>
        <taxon>Bacilli</taxon>
        <taxon>Bacillales</taxon>
        <taxon>Bacillaceae</taxon>
        <taxon>Peribacillus</taxon>
    </lineage>
</organism>
<evidence type="ECO:0000256" key="2">
    <source>
        <dbReference type="ARBA" id="ARBA00007998"/>
    </source>
</evidence>
<keyword evidence="5 8" id="KW-0812">Transmembrane</keyword>
<dbReference type="EMBL" id="CAKKMG010000008">
    <property type="protein sequence ID" value="CAH0164932.1"/>
    <property type="molecule type" value="Genomic_DNA"/>
</dbReference>
<proteinExistence type="inferred from homology"/>
<evidence type="ECO:0008006" key="11">
    <source>
        <dbReference type="Google" id="ProtNLM"/>
    </source>
</evidence>
<feature type="transmembrane region" description="Helical" evidence="8">
    <location>
        <begin position="33"/>
        <end position="53"/>
    </location>
</feature>
<evidence type="ECO:0000256" key="5">
    <source>
        <dbReference type="ARBA" id="ARBA00022692"/>
    </source>
</evidence>
<protein>
    <recommendedName>
        <fullName evidence="11">Spore germination protein</fullName>
    </recommendedName>
</protein>
<dbReference type="PANTHER" id="PTHR34975">
    <property type="entry name" value="SPORE GERMINATION PROTEIN A2"/>
    <property type="match status" value="1"/>
</dbReference>
<dbReference type="Pfam" id="PF03845">
    <property type="entry name" value="Spore_permease"/>
    <property type="match status" value="1"/>
</dbReference>
<evidence type="ECO:0000256" key="3">
    <source>
        <dbReference type="ARBA" id="ARBA00022448"/>
    </source>
</evidence>
<evidence type="ECO:0000313" key="10">
    <source>
        <dbReference type="Proteomes" id="UP000789326"/>
    </source>
</evidence>
<dbReference type="Proteomes" id="UP000789326">
    <property type="component" value="Unassembled WGS sequence"/>
</dbReference>
<sequence length="98" mass="11171">MGWENLGIALSFLLTSIIGVRLGLEVISRTASIFFPWIVFMLFMLCLLLIPDIKLEHIQPIFEDGMKPIIKGSYHILALPYVQLVFLLMIMPYVNECG</sequence>
<comment type="subcellular location">
    <subcellularLocation>
        <location evidence="1">Membrane</location>
        <topology evidence="1">Multi-pass membrane protein</topology>
    </subcellularLocation>
</comment>
<keyword evidence="6 8" id="KW-1133">Transmembrane helix</keyword>
<evidence type="ECO:0000256" key="7">
    <source>
        <dbReference type="ARBA" id="ARBA00023136"/>
    </source>
</evidence>
<keyword evidence="4" id="KW-0309">Germination</keyword>
<keyword evidence="7 8" id="KW-0472">Membrane</keyword>
<dbReference type="AlphaFoldDB" id="A0A9W4KQW0"/>
<gene>
    <name evidence="9" type="ORF">SRABI133_01038</name>
</gene>
<accession>A0A9W4KQW0</accession>
<dbReference type="PANTHER" id="PTHR34975:SF2">
    <property type="entry name" value="SPORE GERMINATION PROTEIN A2"/>
    <property type="match status" value="1"/>
</dbReference>
<evidence type="ECO:0000313" key="9">
    <source>
        <dbReference type="EMBL" id="CAH0164932.1"/>
    </source>
</evidence>
<evidence type="ECO:0000256" key="4">
    <source>
        <dbReference type="ARBA" id="ARBA00022544"/>
    </source>
</evidence>
<evidence type="ECO:0000256" key="1">
    <source>
        <dbReference type="ARBA" id="ARBA00004141"/>
    </source>
</evidence>
<dbReference type="InterPro" id="IPR004761">
    <property type="entry name" value="Spore_GerAB"/>
</dbReference>
<evidence type="ECO:0000256" key="8">
    <source>
        <dbReference type="SAM" id="Phobius"/>
    </source>
</evidence>
<comment type="similarity">
    <text evidence="2">Belongs to the amino acid-polyamine-organocation (APC) superfamily. Spore germination protein (SGP) (TC 2.A.3.9) family.</text>
</comment>
<keyword evidence="3" id="KW-0813">Transport</keyword>
<dbReference type="GO" id="GO:0009847">
    <property type="term" value="P:spore germination"/>
    <property type="evidence" value="ECO:0007669"/>
    <property type="project" value="InterPro"/>
</dbReference>
<dbReference type="RefSeq" id="WP_355481966.1">
    <property type="nucleotide sequence ID" value="NZ_CAKKMG010000008.1"/>
</dbReference>
<name>A0A9W4KQW0_9BACI</name>
<evidence type="ECO:0000256" key="6">
    <source>
        <dbReference type="ARBA" id="ARBA00022989"/>
    </source>
</evidence>
<comment type="caution">
    <text evidence="9">The sequence shown here is derived from an EMBL/GenBank/DDBJ whole genome shotgun (WGS) entry which is preliminary data.</text>
</comment>
<feature type="transmembrane region" description="Helical" evidence="8">
    <location>
        <begin position="74"/>
        <end position="94"/>
    </location>
</feature>
<reference evidence="9" key="1">
    <citation type="submission" date="2021-11" db="EMBL/GenBank/DDBJ databases">
        <authorList>
            <person name="Bulgarelli D."/>
        </authorList>
    </citation>
    <scope>NUCLEOTIDE SEQUENCE</scope>
    <source>
        <strain evidence="9">Bi133</strain>
    </source>
</reference>